<keyword evidence="2" id="KW-1185">Reference proteome</keyword>
<protein>
    <submittedName>
        <fullName evidence="1">Uncharacterized protein</fullName>
    </submittedName>
</protein>
<dbReference type="Proteomes" id="UP000214646">
    <property type="component" value="Unassembled WGS sequence"/>
</dbReference>
<evidence type="ECO:0000313" key="1">
    <source>
        <dbReference type="EMBL" id="OWK37566.1"/>
    </source>
</evidence>
<organism evidence="1 2">
    <name type="scientific">Fimbriiglobus ruber</name>
    <dbReference type="NCBI Taxonomy" id="1908690"/>
    <lineage>
        <taxon>Bacteria</taxon>
        <taxon>Pseudomonadati</taxon>
        <taxon>Planctomycetota</taxon>
        <taxon>Planctomycetia</taxon>
        <taxon>Gemmatales</taxon>
        <taxon>Gemmataceae</taxon>
        <taxon>Fimbriiglobus</taxon>
    </lineage>
</organism>
<comment type="caution">
    <text evidence="1">The sequence shown here is derived from an EMBL/GenBank/DDBJ whole genome shotgun (WGS) entry which is preliminary data.</text>
</comment>
<reference evidence="2" key="1">
    <citation type="submission" date="2017-06" db="EMBL/GenBank/DDBJ databases">
        <title>Genome analysis of Fimbriiglobus ruber SP5, the first member of the order Planctomycetales with confirmed chitinolytic capability.</title>
        <authorList>
            <person name="Ravin N.V."/>
            <person name="Rakitin A.L."/>
            <person name="Ivanova A.A."/>
            <person name="Beletsky A.V."/>
            <person name="Kulichevskaya I.S."/>
            <person name="Mardanov A.V."/>
            <person name="Dedysh S.N."/>
        </authorList>
    </citation>
    <scope>NUCLEOTIDE SEQUENCE [LARGE SCALE GENOMIC DNA]</scope>
    <source>
        <strain evidence="2">SP5</strain>
    </source>
</reference>
<gene>
    <name evidence="1" type="ORF">FRUB_06686</name>
</gene>
<dbReference type="EMBL" id="NIDE01000014">
    <property type="protein sequence ID" value="OWK37566.1"/>
    <property type="molecule type" value="Genomic_DNA"/>
</dbReference>
<sequence>MVCATRTDASTDATTLAGIAASDDVLATYWREFTGDGELEAGAAMREALDWLRQVLTAGREADWVVILAG</sequence>
<accession>A0A225DJF7</accession>
<proteinExistence type="predicted"/>
<dbReference type="AlphaFoldDB" id="A0A225DJF7"/>
<name>A0A225DJF7_9BACT</name>
<evidence type="ECO:0000313" key="2">
    <source>
        <dbReference type="Proteomes" id="UP000214646"/>
    </source>
</evidence>